<evidence type="ECO:0000313" key="3">
    <source>
        <dbReference type="Proteomes" id="UP000253034"/>
    </source>
</evidence>
<organism evidence="2 3">
    <name type="scientific">Anaerobacterium chartisolvens</name>
    <dbReference type="NCBI Taxonomy" id="1297424"/>
    <lineage>
        <taxon>Bacteria</taxon>
        <taxon>Bacillati</taxon>
        <taxon>Bacillota</taxon>
        <taxon>Clostridia</taxon>
        <taxon>Eubacteriales</taxon>
        <taxon>Oscillospiraceae</taxon>
        <taxon>Anaerobacterium</taxon>
    </lineage>
</organism>
<evidence type="ECO:0000313" key="2">
    <source>
        <dbReference type="EMBL" id="RCX20985.1"/>
    </source>
</evidence>
<dbReference type="SUPFAM" id="SSF89957">
    <property type="entry name" value="MTH1187/YkoF-like"/>
    <property type="match status" value="1"/>
</dbReference>
<dbReference type="RefSeq" id="WP_114295931.1">
    <property type="nucleotide sequence ID" value="NZ_QPJT01000001.1"/>
</dbReference>
<sequence>MITADVAIYPLKTNSASEVITDSIDTLKKKRVDYSVSSLSTRLTGSKEEVFSSLSDMFSKAEGSGGEISMVVTISNSAH</sequence>
<dbReference type="InterPro" id="IPR029756">
    <property type="entry name" value="MTH1187/YkoF-like"/>
</dbReference>
<dbReference type="Gene3D" id="3.30.70.930">
    <property type="match status" value="1"/>
</dbReference>
<gene>
    <name evidence="2" type="ORF">DFR58_101189</name>
</gene>
<dbReference type="Pfam" id="PF07615">
    <property type="entry name" value="Ykof"/>
    <property type="match status" value="1"/>
</dbReference>
<evidence type="ECO:0000259" key="1">
    <source>
        <dbReference type="Pfam" id="PF07615"/>
    </source>
</evidence>
<proteinExistence type="predicted"/>
<dbReference type="EMBL" id="QPJT01000001">
    <property type="protein sequence ID" value="RCX20985.1"/>
    <property type="molecule type" value="Genomic_DNA"/>
</dbReference>
<comment type="caution">
    <text evidence="2">The sequence shown here is derived from an EMBL/GenBank/DDBJ whole genome shotgun (WGS) entry which is preliminary data.</text>
</comment>
<dbReference type="InterPro" id="IPR011522">
    <property type="entry name" value="Thiamin/HMP-bd_put_YkoF"/>
</dbReference>
<name>A0A369BII1_9FIRM</name>
<accession>A0A369BII1</accession>
<protein>
    <submittedName>
        <fullName evidence="2">YKOF-related protein</fullName>
    </submittedName>
</protein>
<dbReference type="AlphaFoldDB" id="A0A369BII1"/>
<reference evidence="2 3" key="1">
    <citation type="submission" date="2018-07" db="EMBL/GenBank/DDBJ databases">
        <title>Genomic Encyclopedia of Type Strains, Phase IV (KMG-IV): sequencing the most valuable type-strain genomes for metagenomic binning, comparative biology and taxonomic classification.</title>
        <authorList>
            <person name="Goeker M."/>
        </authorList>
    </citation>
    <scope>NUCLEOTIDE SEQUENCE [LARGE SCALE GENOMIC DNA]</scope>
    <source>
        <strain evidence="2 3">DSM 27016</strain>
    </source>
</reference>
<dbReference type="OrthoDB" id="2970529at2"/>
<keyword evidence="3" id="KW-1185">Reference proteome</keyword>
<feature type="domain" description="Thiamin/hydroxymethyl pyrimidine-binding YkoF putative" evidence="1">
    <location>
        <begin position="4"/>
        <end position="75"/>
    </location>
</feature>
<dbReference type="Proteomes" id="UP000253034">
    <property type="component" value="Unassembled WGS sequence"/>
</dbReference>